<organism evidence="2 3">
    <name type="scientific">Streptomyces roseoviridis</name>
    <dbReference type="NCBI Taxonomy" id="67361"/>
    <lineage>
        <taxon>Bacteria</taxon>
        <taxon>Bacillati</taxon>
        <taxon>Actinomycetota</taxon>
        <taxon>Actinomycetes</taxon>
        <taxon>Kitasatosporales</taxon>
        <taxon>Streptomycetaceae</taxon>
        <taxon>Streptomyces</taxon>
    </lineage>
</organism>
<evidence type="ECO:0000313" key="2">
    <source>
        <dbReference type="EMBL" id="MFB9555022.1"/>
    </source>
</evidence>
<accession>A0ABV5QNL1</accession>
<comment type="caution">
    <text evidence="2">The sequence shown here is derived from an EMBL/GenBank/DDBJ whole genome shotgun (WGS) entry which is preliminary data.</text>
</comment>
<gene>
    <name evidence="2" type="ORF">ACFFTP_12565</name>
</gene>
<reference evidence="2 3" key="1">
    <citation type="submission" date="2024-09" db="EMBL/GenBank/DDBJ databases">
        <authorList>
            <person name="Sun Q."/>
            <person name="Mori K."/>
        </authorList>
    </citation>
    <scope>NUCLEOTIDE SEQUENCE [LARGE SCALE GENOMIC DNA]</scope>
    <source>
        <strain evidence="2 3">JCM 4414</strain>
    </source>
</reference>
<feature type="signal peptide" evidence="1">
    <location>
        <begin position="1"/>
        <end position="25"/>
    </location>
</feature>
<evidence type="ECO:0000256" key="1">
    <source>
        <dbReference type="SAM" id="SignalP"/>
    </source>
</evidence>
<dbReference type="Proteomes" id="UP001589716">
    <property type="component" value="Unassembled WGS sequence"/>
</dbReference>
<keyword evidence="1" id="KW-0732">Signal</keyword>
<name>A0ABV5QNL1_9ACTN</name>
<dbReference type="EMBL" id="JBHMCT010000008">
    <property type="protein sequence ID" value="MFB9555022.1"/>
    <property type="molecule type" value="Genomic_DNA"/>
</dbReference>
<proteinExistence type="predicted"/>
<evidence type="ECO:0000313" key="3">
    <source>
        <dbReference type="Proteomes" id="UP001589716"/>
    </source>
</evidence>
<dbReference type="RefSeq" id="WP_345488689.1">
    <property type="nucleotide sequence ID" value="NZ_BAAAWU010000001.1"/>
</dbReference>
<feature type="chain" id="PRO_5046672612" evidence="1">
    <location>
        <begin position="26"/>
        <end position="146"/>
    </location>
</feature>
<dbReference type="Pfam" id="PF03995">
    <property type="entry name" value="Inhibitor_I36"/>
    <property type="match status" value="1"/>
</dbReference>
<sequence>MYTKTFLAAAAVLTALVAAPAASSAAPGTAPAASPSAAVPAVAPGAAAPAATTLGACGPGQLCLWPKADFKGRAVTHELASVDIESCTALPAGMSAQALANRTGRPVTTYQSAECAETGEFETYPGRGTWVPQTPYKVRAFKLWER</sequence>
<keyword evidence="3" id="KW-1185">Reference proteome</keyword>
<protein>
    <submittedName>
        <fullName evidence="2">Peptidase inhibitor family I36 protein</fullName>
    </submittedName>
</protein>